<dbReference type="Pfam" id="PF00561">
    <property type="entry name" value="Abhydrolase_1"/>
    <property type="match status" value="1"/>
</dbReference>
<evidence type="ECO:0000313" key="2">
    <source>
        <dbReference type="EMBL" id="GIH93315.1"/>
    </source>
</evidence>
<dbReference type="InterPro" id="IPR000073">
    <property type="entry name" value="AB_hydrolase_1"/>
</dbReference>
<keyword evidence="3" id="KW-1185">Reference proteome</keyword>
<evidence type="ECO:0000313" key="3">
    <source>
        <dbReference type="Proteomes" id="UP000619788"/>
    </source>
</evidence>
<reference evidence="2 3" key="1">
    <citation type="submission" date="2021-01" db="EMBL/GenBank/DDBJ databases">
        <title>Whole genome shotgun sequence of Planobispora siamensis NBRC 107568.</title>
        <authorList>
            <person name="Komaki H."/>
            <person name="Tamura T."/>
        </authorList>
    </citation>
    <scope>NUCLEOTIDE SEQUENCE [LARGE SCALE GENOMIC DNA]</scope>
    <source>
        <strain evidence="2 3">NBRC 107568</strain>
    </source>
</reference>
<dbReference type="EMBL" id="BOOJ01000032">
    <property type="protein sequence ID" value="GIH93315.1"/>
    <property type="molecule type" value="Genomic_DNA"/>
</dbReference>
<feature type="domain" description="AB hydrolase-1" evidence="1">
    <location>
        <begin position="22"/>
        <end position="128"/>
    </location>
</feature>
<dbReference type="PANTHER" id="PTHR43329">
    <property type="entry name" value="EPOXIDE HYDROLASE"/>
    <property type="match status" value="1"/>
</dbReference>
<dbReference type="AlphaFoldDB" id="A0A8J3SI00"/>
<dbReference type="GO" id="GO:0003824">
    <property type="term" value="F:catalytic activity"/>
    <property type="evidence" value="ECO:0007669"/>
    <property type="project" value="UniProtKB-ARBA"/>
</dbReference>
<organism evidence="2 3">
    <name type="scientific">Planobispora siamensis</name>
    <dbReference type="NCBI Taxonomy" id="936338"/>
    <lineage>
        <taxon>Bacteria</taxon>
        <taxon>Bacillati</taxon>
        <taxon>Actinomycetota</taxon>
        <taxon>Actinomycetes</taxon>
        <taxon>Streptosporangiales</taxon>
        <taxon>Streptosporangiaceae</taxon>
        <taxon>Planobispora</taxon>
    </lineage>
</organism>
<gene>
    <name evidence="2" type="ORF">Psi01_39450</name>
</gene>
<protein>
    <recommendedName>
        <fullName evidence="1">AB hydrolase-1 domain-containing protein</fullName>
    </recommendedName>
</protein>
<dbReference type="InterPro" id="IPR029058">
    <property type="entry name" value="AB_hydrolase_fold"/>
</dbReference>
<proteinExistence type="predicted"/>
<evidence type="ECO:0000259" key="1">
    <source>
        <dbReference type="Pfam" id="PF00561"/>
    </source>
</evidence>
<comment type="caution">
    <text evidence="2">The sequence shown here is derived from an EMBL/GenBank/DDBJ whole genome shotgun (WGS) entry which is preliminary data.</text>
</comment>
<dbReference type="SUPFAM" id="SSF53474">
    <property type="entry name" value="alpha/beta-Hydrolases"/>
    <property type="match status" value="1"/>
</dbReference>
<accession>A0A8J3SI00</accession>
<dbReference type="Gene3D" id="3.40.50.1820">
    <property type="entry name" value="alpha/beta hydrolase"/>
    <property type="match status" value="1"/>
</dbReference>
<name>A0A8J3SI00_9ACTN</name>
<dbReference type="Proteomes" id="UP000619788">
    <property type="component" value="Unassembled WGS sequence"/>
</dbReference>
<sequence>MRMVKGDGVGLAVYEQGDPANPTLVLVHGYPDDHTVWEPVAVRLAESFHVVTYDVRGAGSSDRPRGREPYGFAHLMADLRAVIDAVSPGERVHLAGHDWGSIQGWEAVCTMPELFASYTSISGPCLDHIGHWTRTAGRLRTVRQTLSSWYIGFFRLPVLPELAWRSGLGGRLLARAERHRPSDRIDAVAGLELYRANIPARLRQPRERRTPVPVRLVVPLMDAYVRPETAETALRWAPVVDVHRVRARHWIPLSHPDLVARLVGEHARRHPGPGLPGSAPEFTS</sequence>